<gene>
    <name evidence="2" type="ORF">V6N12_073393</name>
</gene>
<protein>
    <submittedName>
        <fullName evidence="2">Uncharacterized protein</fullName>
    </submittedName>
</protein>
<feature type="region of interest" description="Disordered" evidence="1">
    <location>
        <begin position="86"/>
        <end position="108"/>
    </location>
</feature>
<feature type="compositionally biased region" description="Low complexity" evidence="1">
    <location>
        <begin position="86"/>
        <end position="97"/>
    </location>
</feature>
<name>A0ABR2BUY6_9ROSI</name>
<dbReference type="EMBL" id="JBBPBM010000087">
    <property type="protein sequence ID" value="KAK8510322.1"/>
    <property type="molecule type" value="Genomic_DNA"/>
</dbReference>
<keyword evidence="3" id="KW-1185">Reference proteome</keyword>
<evidence type="ECO:0000313" key="3">
    <source>
        <dbReference type="Proteomes" id="UP001472677"/>
    </source>
</evidence>
<evidence type="ECO:0000256" key="1">
    <source>
        <dbReference type="SAM" id="MobiDB-lite"/>
    </source>
</evidence>
<comment type="caution">
    <text evidence="2">The sequence shown here is derived from an EMBL/GenBank/DDBJ whole genome shotgun (WGS) entry which is preliminary data.</text>
</comment>
<feature type="region of interest" description="Disordered" evidence="1">
    <location>
        <begin position="124"/>
        <end position="147"/>
    </location>
</feature>
<reference evidence="2 3" key="1">
    <citation type="journal article" date="2024" name="G3 (Bethesda)">
        <title>Genome assembly of Hibiscus sabdariffa L. provides insights into metabolisms of medicinal natural products.</title>
        <authorList>
            <person name="Kim T."/>
        </authorList>
    </citation>
    <scope>NUCLEOTIDE SEQUENCE [LARGE SCALE GENOMIC DNA]</scope>
    <source>
        <strain evidence="2">TK-2024</strain>
        <tissue evidence="2">Old leaves</tissue>
    </source>
</reference>
<sequence length="147" mass="15809">MLMKLFVGCENEIVVGDLDAAEADQIKGVVGENEDDRGDLSSGQYTVYLDSLDVGSLETDLDGDVVARMAVEEVTTSQAMPTVITSQTSSTVTTFQSMPPTTSSEPMVFMPTPSVYPQSMTIQSPRAMPTPSHQPIPTTRRKVTTST</sequence>
<organism evidence="2 3">
    <name type="scientific">Hibiscus sabdariffa</name>
    <name type="common">roselle</name>
    <dbReference type="NCBI Taxonomy" id="183260"/>
    <lineage>
        <taxon>Eukaryota</taxon>
        <taxon>Viridiplantae</taxon>
        <taxon>Streptophyta</taxon>
        <taxon>Embryophyta</taxon>
        <taxon>Tracheophyta</taxon>
        <taxon>Spermatophyta</taxon>
        <taxon>Magnoliopsida</taxon>
        <taxon>eudicotyledons</taxon>
        <taxon>Gunneridae</taxon>
        <taxon>Pentapetalae</taxon>
        <taxon>rosids</taxon>
        <taxon>malvids</taxon>
        <taxon>Malvales</taxon>
        <taxon>Malvaceae</taxon>
        <taxon>Malvoideae</taxon>
        <taxon>Hibiscus</taxon>
    </lineage>
</organism>
<evidence type="ECO:0000313" key="2">
    <source>
        <dbReference type="EMBL" id="KAK8510322.1"/>
    </source>
</evidence>
<proteinExistence type="predicted"/>
<accession>A0ABR2BUY6</accession>
<dbReference type="Proteomes" id="UP001472677">
    <property type="component" value="Unassembled WGS sequence"/>
</dbReference>